<evidence type="ECO:0000313" key="3">
    <source>
        <dbReference type="Proteomes" id="UP000266723"/>
    </source>
</evidence>
<feature type="region of interest" description="Disordered" evidence="1">
    <location>
        <begin position="26"/>
        <end position="52"/>
    </location>
</feature>
<keyword evidence="3" id="KW-1185">Reference proteome</keyword>
<name>A0ABQ7EB66_BRACR</name>
<dbReference type="EMBL" id="QGKV02000299">
    <property type="protein sequence ID" value="KAF3593751.1"/>
    <property type="molecule type" value="Genomic_DNA"/>
</dbReference>
<evidence type="ECO:0000256" key="1">
    <source>
        <dbReference type="SAM" id="MobiDB-lite"/>
    </source>
</evidence>
<accession>A0ABQ7EB66</accession>
<gene>
    <name evidence="2" type="ORF">DY000_02025149</name>
</gene>
<protein>
    <submittedName>
        <fullName evidence="2">Uncharacterized protein</fullName>
    </submittedName>
</protein>
<reference evidence="2 3" key="1">
    <citation type="journal article" date="2020" name="BMC Genomics">
        <title>Intraspecific diversification of the crop wild relative Brassica cretica Lam. using demographic model selection.</title>
        <authorList>
            <person name="Kioukis A."/>
            <person name="Michalopoulou V.A."/>
            <person name="Briers L."/>
            <person name="Pirintsos S."/>
            <person name="Studholme D.J."/>
            <person name="Pavlidis P."/>
            <person name="Sarris P.F."/>
        </authorList>
    </citation>
    <scope>NUCLEOTIDE SEQUENCE [LARGE SCALE GENOMIC DNA]</scope>
    <source>
        <strain evidence="3">cv. PFS-1207/04</strain>
    </source>
</reference>
<sequence>MTTNMRYTRHDTVKFLHIEGMTMTATETLGDDDGDGNPRRRGRFSAYPRGRR</sequence>
<comment type="caution">
    <text evidence="2">The sequence shown here is derived from an EMBL/GenBank/DDBJ whole genome shotgun (WGS) entry which is preliminary data.</text>
</comment>
<feature type="compositionally biased region" description="Basic residues" evidence="1">
    <location>
        <begin position="39"/>
        <end position="52"/>
    </location>
</feature>
<organism evidence="2 3">
    <name type="scientific">Brassica cretica</name>
    <name type="common">Mustard</name>
    <dbReference type="NCBI Taxonomy" id="69181"/>
    <lineage>
        <taxon>Eukaryota</taxon>
        <taxon>Viridiplantae</taxon>
        <taxon>Streptophyta</taxon>
        <taxon>Embryophyta</taxon>
        <taxon>Tracheophyta</taxon>
        <taxon>Spermatophyta</taxon>
        <taxon>Magnoliopsida</taxon>
        <taxon>eudicotyledons</taxon>
        <taxon>Gunneridae</taxon>
        <taxon>Pentapetalae</taxon>
        <taxon>rosids</taxon>
        <taxon>malvids</taxon>
        <taxon>Brassicales</taxon>
        <taxon>Brassicaceae</taxon>
        <taxon>Brassiceae</taxon>
        <taxon>Brassica</taxon>
    </lineage>
</organism>
<proteinExistence type="predicted"/>
<dbReference type="Proteomes" id="UP000266723">
    <property type="component" value="Unassembled WGS sequence"/>
</dbReference>
<evidence type="ECO:0000313" key="2">
    <source>
        <dbReference type="EMBL" id="KAF3593751.1"/>
    </source>
</evidence>